<proteinExistence type="predicted"/>
<reference evidence="8" key="1">
    <citation type="submission" date="2023-03" db="EMBL/GenBank/DDBJ databases">
        <title>Chromosome-scale reference genome and RAD-based genetic map of yellow starthistle (Centaurea solstitialis) reveal putative structural variation and QTLs associated with invader traits.</title>
        <authorList>
            <person name="Reatini B."/>
            <person name="Cang F.A."/>
            <person name="Jiang Q."/>
            <person name="Mckibben M.T.W."/>
            <person name="Barker M.S."/>
            <person name="Rieseberg L.H."/>
            <person name="Dlugosch K.M."/>
        </authorList>
    </citation>
    <scope>NUCLEOTIDE SEQUENCE</scope>
    <source>
        <strain evidence="8">CAN-66</strain>
        <tissue evidence="8">Leaf</tissue>
    </source>
</reference>
<evidence type="ECO:0000256" key="1">
    <source>
        <dbReference type="ARBA" id="ARBA00004370"/>
    </source>
</evidence>
<evidence type="ECO:0000256" key="5">
    <source>
        <dbReference type="ARBA" id="ARBA00023136"/>
    </source>
</evidence>
<keyword evidence="5 6" id="KW-0472">Membrane</keyword>
<evidence type="ECO:0000313" key="9">
    <source>
        <dbReference type="Proteomes" id="UP001172457"/>
    </source>
</evidence>
<dbReference type="PANTHER" id="PTHR48007:SF86">
    <property type="entry name" value="(WILD MALAYSIAN BANANA) HYPOTHETICAL PROTEIN"/>
    <property type="match status" value="1"/>
</dbReference>
<evidence type="ECO:0000256" key="6">
    <source>
        <dbReference type="SAM" id="Phobius"/>
    </source>
</evidence>
<dbReference type="SUPFAM" id="SSF56112">
    <property type="entry name" value="Protein kinase-like (PK-like)"/>
    <property type="match status" value="1"/>
</dbReference>
<dbReference type="AlphaFoldDB" id="A0AA38W1Y0"/>
<accession>A0AA38W1Y0</accession>
<dbReference type="InterPro" id="IPR032675">
    <property type="entry name" value="LRR_dom_sf"/>
</dbReference>
<evidence type="ECO:0000259" key="7">
    <source>
        <dbReference type="Pfam" id="PF08263"/>
    </source>
</evidence>
<evidence type="ECO:0000313" key="8">
    <source>
        <dbReference type="EMBL" id="KAJ9545947.1"/>
    </source>
</evidence>
<dbReference type="Proteomes" id="UP001172457">
    <property type="component" value="Chromosome 6"/>
</dbReference>
<dbReference type="Gene3D" id="3.30.200.20">
    <property type="entry name" value="Phosphorylase Kinase, domain 1"/>
    <property type="match status" value="1"/>
</dbReference>
<feature type="transmembrane region" description="Helical" evidence="6">
    <location>
        <begin position="230"/>
        <end position="250"/>
    </location>
</feature>
<keyword evidence="6" id="KW-0812">Transmembrane</keyword>
<dbReference type="InterPro" id="IPR001611">
    <property type="entry name" value="Leu-rich_rpt"/>
</dbReference>
<dbReference type="InterPro" id="IPR013210">
    <property type="entry name" value="LRR_N_plant-typ"/>
</dbReference>
<feature type="domain" description="Leucine-rich repeat-containing N-terminal plant-type" evidence="7">
    <location>
        <begin position="35"/>
        <end position="77"/>
    </location>
</feature>
<protein>
    <recommendedName>
        <fullName evidence="7">Leucine-rich repeat-containing N-terminal plant-type domain-containing protein</fullName>
    </recommendedName>
</protein>
<dbReference type="InterPro" id="IPR011009">
    <property type="entry name" value="Kinase-like_dom_sf"/>
</dbReference>
<dbReference type="FunFam" id="3.80.10.10:FF:000400">
    <property type="entry name" value="Nuclear pore complex protein NUP107"/>
    <property type="match status" value="1"/>
</dbReference>
<comment type="caution">
    <text evidence="8">The sequence shown here is derived from an EMBL/GenBank/DDBJ whole genome shotgun (WGS) entry which is preliminary data.</text>
</comment>
<dbReference type="SUPFAM" id="SSF52058">
    <property type="entry name" value="L domain-like"/>
    <property type="match status" value="1"/>
</dbReference>
<dbReference type="Pfam" id="PF00560">
    <property type="entry name" value="LRR_1"/>
    <property type="match status" value="3"/>
</dbReference>
<evidence type="ECO:0000256" key="2">
    <source>
        <dbReference type="ARBA" id="ARBA00022614"/>
    </source>
</evidence>
<organism evidence="8 9">
    <name type="scientific">Centaurea solstitialis</name>
    <name type="common">yellow star-thistle</name>
    <dbReference type="NCBI Taxonomy" id="347529"/>
    <lineage>
        <taxon>Eukaryota</taxon>
        <taxon>Viridiplantae</taxon>
        <taxon>Streptophyta</taxon>
        <taxon>Embryophyta</taxon>
        <taxon>Tracheophyta</taxon>
        <taxon>Spermatophyta</taxon>
        <taxon>Magnoliopsida</taxon>
        <taxon>eudicotyledons</taxon>
        <taxon>Gunneridae</taxon>
        <taxon>Pentapetalae</taxon>
        <taxon>asterids</taxon>
        <taxon>campanulids</taxon>
        <taxon>Asterales</taxon>
        <taxon>Asteraceae</taxon>
        <taxon>Carduoideae</taxon>
        <taxon>Cardueae</taxon>
        <taxon>Centaureinae</taxon>
        <taxon>Centaurea</taxon>
    </lineage>
</organism>
<dbReference type="Pfam" id="PF08263">
    <property type="entry name" value="LRRNT_2"/>
    <property type="match status" value="1"/>
</dbReference>
<dbReference type="PANTHER" id="PTHR48007">
    <property type="entry name" value="LEUCINE-RICH REPEAT RECEPTOR-LIKE PROTEIN KINASE PXC1"/>
    <property type="match status" value="1"/>
</dbReference>
<keyword evidence="9" id="KW-1185">Reference proteome</keyword>
<keyword evidence="4" id="KW-0677">Repeat</keyword>
<keyword evidence="6" id="KW-1133">Transmembrane helix</keyword>
<comment type="subcellular location">
    <subcellularLocation>
        <location evidence="1">Membrane</location>
    </subcellularLocation>
</comment>
<sequence>MLKMITIGIPSSFMYLKMFIIILVTIATTKINAVDSDIRCLRSIKESLQDPLQRLSNWSFDNTTEGFICRFAGVECWSPDENKVLSLNLSEMGLGGSFPIGLRNCGSMLGLDLSRNHLSGPIPSNLPDVLRFVTSLDLSNNNLSGPIPTSIANCSFISVLNLANNNLTGQIPPQLSLLGRIKKFSVANNKLSGRVPLFHNGNISAKSYANNLGLCGGPLNACEREDHDDLFLAGFAVGFPLYTILTMLFIPSIGKMLLYLHPIKKIEGIPETLVKDESSSDSDKENVKSSLSFSLSCNYMFNTRVIAMEKVTRRLSLREVERATNDFDGKNVIGYGNMGVMYKAMFLNNLQLVVKRLHKFERLEKEFLTEIKILGRLRPGA</sequence>
<keyword evidence="3" id="KW-0732">Signal</keyword>
<gene>
    <name evidence="8" type="ORF">OSB04_025654</name>
</gene>
<evidence type="ECO:0000256" key="4">
    <source>
        <dbReference type="ARBA" id="ARBA00022737"/>
    </source>
</evidence>
<evidence type="ECO:0000256" key="3">
    <source>
        <dbReference type="ARBA" id="ARBA00022729"/>
    </source>
</evidence>
<dbReference type="Gene3D" id="3.80.10.10">
    <property type="entry name" value="Ribonuclease Inhibitor"/>
    <property type="match status" value="2"/>
</dbReference>
<keyword evidence="2" id="KW-0433">Leucine-rich repeat</keyword>
<dbReference type="InterPro" id="IPR046959">
    <property type="entry name" value="PRK1-6/SRF4-like"/>
</dbReference>
<dbReference type="EMBL" id="JARYMX010000006">
    <property type="protein sequence ID" value="KAJ9545947.1"/>
    <property type="molecule type" value="Genomic_DNA"/>
</dbReference>
<name>A0AA38W1Y0_9ASTR</name>
<dbReference type="GO" id="GO:0016020">
    <property type="term" value="C:membrane"/>
    <property type="evidence" value="ECO:0007669"/>
    <property type="project" value="UniProtKB-SubCell"/>
</dbReference>